<dbReference type="Gene3D" id="3.90.1200.10">
    <property type="match status" value="1"/>
</dbReference>
<evidence type="ECO:0000313" key="3">
    <source>
        <dbReference type="Proteomes" id="UP000004457"/>
    </source>
</evidence>
<gene>
    <name evidence="2" type="ORF">NEIFLAOT_02263</name>
</gene>
<keyword evidence="3" id="KW-1185">Reference proteome</keyword>
<keyword evidence="2" id="KW-0808">Transferase</keyword>
<keyword evidence="2" id="KW-0418">Kinase</keyword>
<organism evidence="2 3">
    <name type="scientific">Neisseria flavescens NRL30031/H210</name>
    <dbReference type="NCBI Taxonomy" id="546264"/>
    <lineage>
        <taxon>Bacteria</taxon>
        <taxon>Pseudomonadati</taxon>
        <taxon>Pseudomonadota</taxon>
        <taxon>Betaproteobacteria</taxon>
        <taxon>Neisseriales</taxon>
        <taxon>Neisseriaceae</taxon>
        <taxon>Neisseria</taxon>
    </lineage>
</organism>
<reference evidence="2 3" key="1">
    <citation type="submission" date="2009-01" db="EMBL/GenBank/DDBJ databases">
        <authorList>
            <person name="Fulton L."/>
            <person name="Clifton S."/>
            <person name="Chinwalla A.T."/>
            <person name="Mitreva M."/>
            <person name="Sodergren E."/>
            <person name="Weinstock G."/>
            <person name="Clifton S."/>
            <person name="Dooling D.J."/>
            <person name="Fulton B."/>
            <person name="Minx P."/>
            <person name="Pepin K.H."/>
            <person name="Johnson M."/>
            <person name="Bhonagiri V."/>
            <person name="Nash W.E."/>
            <person name="Mardis E.R."/>
            <person name="Wilson R.K."/>
        </authorList>
    </citation>
    <scope>NUCLEOTIDE SEQUENCE [LARGE SCALE GENOMIC DNA]</scope>
    <source>
        <strain evidence="2 3">NRL30031/H210</strain>
    </source>
</reference>
<protein>
    <submittedName>
        <fullName evidence="2">Choline/ethanolamine kinase</fullName>
    </submittedName>
</protein>
<accession>C0EQL9</accession>
<evidence type="ECO:0000259" key="1">
    <source>
        <dbReference type="Pfam" id="PF01636"/>
    </source>
</evidence>
<dbReference type="eggNOG" id="COG0510">
    <property type="taxonomic scope" value="Bacteria"/>
</dbReference>
<dbReference type="GO" id="GO:0004305">
    <property type="term" value="F:ethanolamine kinase activity"/>
    <property type="evidence" value="ECO:0007669"/>
    <property type="project" value="TreeGrafter"/>
</dbReference>
<sequence length="346" mass="38872">MCKFKRFGRFRIGKPLTRAVRNAKICKDKLLAPIPKCQATNQSINQSIDKIVGFARTCRKPGEVFDFLTRHAVPFSPIGGMTNQNILLDLPGGKFVLRLPHSARAALIDRGHEAFNNDVAYRAGLNVETPVLDVRSGVKLTRYLENAAPLNQTQLQDGRCLRLIAGNLRRLHGGNFAFRNTFNAFDAFRRYFSLLQDKDLFLKADARMDRLADAFWRLEGVCRKLPLRPCHNDLVPENMLLQGEGLFFIDWEYSGMNDPLFDLAAVIEEGRMPSEAADCLLEAYFAGGASDGISARDAAARLTIHRFCQNVLWFLWTKVKEEQGEDFGGYAARRLAAAFELSAVLP</sequence>
<dbReference type="Proteomes" id="UP000004457">
    <property type="component" value="Unassembled WGS sequence"/>
</dbReference>
<dbReference type="EMBL" id="ACEN01000101">
    <property type="protein sequence ID" value="EEG32669.1"/>
    <property type="molecule type" value="Genomic_DNA"/>
</dbReference>
<name>C0EQL9_NEIFL</name>
<dbReference type="GO" id="GO:0006646">
    <property type="term" value="P:phosphatidylethanolamine biosynthetic process"/>
    <property type="evidence" value="ECO:0007669"/>
    <property type="project" value="TreeGrafter"/>
</dbReference>
<dbReference type="CDD" id="cd05151">
    <property type="entry name" value="ChoK-like"/>
    <property type="match status" value="1"/>
</dbReference>
<dbReference type="PANTHER" id="PTHR22603:SF66">
    <property type="entry name" value="ETHANOLAMINE KINASE"/>
    <property type="match status" value="1"/>
</dbReference>
<dbReference type="Gene3D" id="3.30.200.20">
    <property type="entry name" value="Phosphorylase Kinase, domain 1"/>
    <property type="match status" value="1"/>
</dbReference>
<dbReference type="PANTHER" id="PTHR22603">
    <property type="entry name" value="CHOLINE/ETHANOALAMINE KINASE"/>
    <property type="match status" value="1"/>
</dbReference>
<comment type="caution">
    <text evidence="2">The sequence shown here is derived from an EMBL/GenBank/DDBJ whole genome shotgun (WGS) entry which is preliminary data.</text>
</comment>
<dbReference type="InterPro" id="IPR011009">
    <property type="entry name" value="Kinase-like_dom_sf"/>
</dbReference>
<dbReference type="SUPFAM" id="SSF56112">
    <property type="entry name" value="Protein kinase-like (PK-like)"/>
    <property type="match status" value="1"/>
</dbReference>
<dbReference type="AlphaFoldDB" id="C0EQL9"/>
<dbReference type="RefSeq" id="WP_003682074.1">
    <property type="nucleotide sequence ID" value="NZ_ACEN01000101.1"/>
</dbReference>
<proteinExistence type="predicted"/>
<dbReference type="Pfam" id="PF01636">
    <property type="entry name" value="APH"/>
    <property type="match status" value="1"/>
</dbReference>
<evidence type="ECO:0000313" key="2">
    <source>
        <dbReference type="EMBL" id="EEG32669.1"/>
    </source>
</evidence>
<feature type="domain" description="Aminoglycoside phosphotransferase" evidence="1">
    <location>
        <begin position="79"/>
        <end position="289"/>
    </location>
</feature>
<dbReference type="GO" id="GO:0005737">
    <property type="term" value="C:cytoplasm"/>
    <property type="evidence" value="ECO:0007669"/>
    <property type="project" value="TreeGrafter"/>
</dbReference>
<dbReference type="InterPro" id="IPR002575">
    <property type="entry name" value="Aminoglycoside_PTrfase"/>
</dbReference>